<comment type="caution">
    <text evidence="1">The sequence shown here is derived from an EMBL/GenBank/DDBJ whole genome shotgun (WGS) entry which is preliminary data.</text>
</comment>
<sequence length="73" mass="7904">MGMIPFDGWGRNSAAVSINGAAVASDFLVHSPTDPAQGVVVADPAVFERSEKCCGKIQERPHEDRLRRATRHS</sequence>
<evidence type="ECO:0000313" key="2">
    <source>
        <dbReference type="Proteomes" id="UP001283361"/>
    </source>
</evidence>
<reference evidence="1" key="1">
    <citation type="journal article" date="2023" name="G3 (Bethesda)">
        <title>A reference genome for the long-term kleptoplast-retaining sea slug Elysia crispata morphotype clarki.</title>
        <authorList>
            <person name="Eastman K.E."/>
            <person name="Pendleton A.L."/>
            <person name="Shaikh M.A."/>
            <person name="Suttiyut T."/>
            <person name="Ogas R."/>
            <person name="Tomko P."/>
            <person name="Gavelis G."/>
            <person name="Widhalm J.R."/>
            <person name="Wisecaver J.H."/>
        </authorList>
    </citation>
    <scope>NUCLEOTIDE SEQUENCE</scope>
    <source>
        <strain evidence="1">ECLA1</strain>
    </source>
</reference>
<dbReference type="EMBL" id="JAWDGP010003052">
    <property type="protein sequence ID" value="KAK3777955.1"/>
    <property type="molecule type" value="Genomic_DNA"/>
</dbReference>
<dbReference type="AlphaFoldDB" id="A0AAE0ZYR4"/>
<gene>
    <name evidence="1" type="ORF">RRG08_018276</name>
</gene>
<keyword evidence="2" id="KW-1185">Reference proteome</keyword>
<accession>A0AAE0ZYR4</accession>
<dbReference type="Proteomes" id="UP001283361">
    <property type="component" value="Unassembled WGS sequence"/>
</dbReference>
<organism evidence="1 2">
    <name type="scientific">Elysia crispata</name>
    <name type="common">lettuce slug</name>
    <dbReference type="NCBI Taxonomy" id="231223"/>
    <lineage>
        <taxon>Eukaryota</taxon>
        <taxon>Metazoa</taxon>
        <taxon>Spiralia</taxon>
        <taxon>Lophotrochozoa</taxon>
        <taxon>Mollusca</taxon>
        <taxon>Gastropoda</taxon>
        <taxon>Heterobranchia</taxon>
        <taxon>Euthyneura</taxon>
        <taxon>Panpulmonata</taxon>
        <taxon>Sacoglossa</taxon>
        <taxon>Placobranchoidea</taxon>
        <taxon>Plakobranchidae</taxon>
        <taxon>Elysia</taxon>
    </lineage>
</organism>
<name>A0AAE0ZYR4_9GAST</name>
<protein>
    <submittedName>
        <fullName evidence="1">Uncharacterized protein</fullName>
    </submittedName>
</protein>
<proteinExistence type="predicted"/>
<evidence type="ECO:0000313" key="1">
    <source>
        <dbReference type="EMBL" id="KAK3777955.1"/>
    </source>
</evidence>